<evidence type="ECO:0000313" key="2">
    <source>
        <dbReference type="Proteomes" id="UP000800094"/>
    </source>
</evidence>
<reference evidence="1" key="1">
    <citation type="journal article" date="2020" name="Stud. Mycol.">
        <title>101 Dothideomycetes genomes: a test case for predicting lifestyles and emergence of pathogens.</title>
        <authorList>
            <person name="Haridas S."/>
            <person name="Albert R."/>
            <person name="Binder M."/>
            <person name="Bloem J."/>
            <person name="Labutti K."/>
            <person name="Salamov A."/>
            <person name="Andreopoulos B."/>
            <person name="Baker S."/>
            <person name="Barry K."/>
            <person name="Bills G."/>
            <person name="Bluhm B."/>
            <person name="Cannon C."/>
            <person name="Castanera R."/>
            <person name="Culley D."/>
            <person name="Daum C."/>
            <person name="Ezra D."/>
            <person name="Gonzalez J."/>
            <person name="Henrissat B."/>
            <person name="Kuo A."/>
            <person name="Liang C."/>
            <person name="Lipzen A."/>
            <person name="Lutzoni F."/>
            <person name="Magnuson J."/>
            <person name="Mondo S."/>
            <person name="Nolan M."/>
            <person name="Ohm R."/>
            <person name="Pangilinan J."/>
            <person name="Park H.-J."/>
            <person name="Ramirez L."/>
            <person name="Alfaro M."/>
            <person name="Sun H."/>
            <person name="Tritt A."/>
            <person name="Yoshinaga Y."/>
            <person name="Zwiers L.-H."/>
            <person name="Turgeon B."/>
            <person name="Goodwin S."/>
            <person name="Spatafora J."/>
            <person name="Crous P."/>
            <person name="Grigoriev I."/>
        </authorList>
    </citation>
    <scope>NUCLEOTIDE SEQUENCE</scope>
    <source>
        <strain evidence="1">CBS 122368</strain>
    </source>
</reference>
<dbReference type="EMBL" id="ML987189">
    <property type="protein sequence ID" value="KAF2257200.1"/>
    <property type="molecule type" value="Genomic_DNA"/>
</dbReference>
<dbReference type="PANTHER" id="PTHR24148:SF64">
    <property type="entry name" value="HETEROKARYON INCOMPATIBILITY DOMAIN-CONTAINING PROTEIN"/>
    <property type="match status" value="1"/>
</dbReference>
<sequence>MADGEKTSLKDMLRSNEALRATDGRDYIYGMLGVTQDISIKPDYGISVEDAYTAAAAPIIKQGKNLNLICDPNAYYGLIPEWVLHTDEDFRPPSWVPRFIRGSSLDEFQGMPSIYKANREQRNAEGSFVIEDDTLIAEGCHVDHVLYIGRYNDNPVKSHRSWHSTTCAQVQEIRHLADDGTLNATDTIRRTPLGDRSLSGARLTDPEIAEHPARGSLLAQCALWLRVGRRLR</sequence>
<keyword evidence="2" id="KW-1185">Reference proteome</keyword>
<dbReference type="OrthoDB" id="2157530at2759"/>
<accession>A0A6A6J5N7</accession>
<dbReference type="RefSeq" id="XP_033692204.1">
    <property type="nucleotide sequence ID" value="XM_033832586.1"/>
</dbReference>
<gene>
    <name evidence="1" type="ORF">BU26DRAFT_558603</name>
</gene>
<evidence type="ECO:0000313" key="1">
    <source>
        <dbReference type="EMBL" id="KAF2257200.1"/>
    </source>
</evidence>
<protein>
    <submittedName>
        <fullName evidence="1">Uncharacterized protein</fullName>
    </submittedName>
</protein>
<dbReference type="PANTHER" id="PTHR24148">
    <property type="entry name" value="ANKYRIN REPEAT DOMAIN-CONTAINING PROTEIN 39 HOMOLOG-RELATED"/>
    <property type="match status" value="1"/>
</dbReference>
<dbReference type="Proteomes" id="UP000800094">
    <property type="component" value="Unassembled WGS sequence"/>
</dbReference>
<organism evidence="1 2">
    <name type="scientific">Trematosphaeria pertusa</name>
    <dbReference type="NCBI Taxonomy" id="390896"/>
    <lineage>
        <taxon>Eukaryota</taxon>
        <taxon>Fungi</taxon>
        <taxon>Dikarya</taxon>
        <taxon>Ascomycota</taxon>
        <taxon>Pezizomycotina</taxon>
        <taxon>Dothideomycetes</taxon>
        <taxon>Pleosporomycetidae</taxon>
        <taxon>Pleosporales</taxon>
        <taxon>Massarineae</taxon>
        <taxon>Trematosphaeriaceae</taxon>
        <taxon>Trematosphaeria</taxon>
    </lineage>
</organism>
<dbReference type="InterPro" id="IPR052895">
    <property type="entry name" value="HetReg/Transcr_Mod"/>
</dbReference>
<proteinExistence type="predicted"/>
<name>A0A6A6J5N7_9PLEO</name>
<dbReference type="GeneID" id="54585916"/>
<dbReference type="AlphaFoldDB" id="A0A6A6J5N7"/>